<dbReference type="AlphaFoldDB" id="A0A1C4ZQL1"/>
<dbReference type="PANTHER" id="PTHR36302:SF1">
    <property type="entry name" value="COPPER CHAPERONE PCU(A)C"/>
    <property type="match status" value="1"/>
</dbReference>
<evidence type="ECO:0000313" key="2">
    <source>
        <dbReference type="EMBL" id="SCF35086.1"/>
    </source>
</evidence>
<dbReference type="SUPFAM" id="SSF110087">
    <property type="entry name" value="DR1885-like metal-binding protein"/>
    <property type="match status" value="1"/>
</dbReference>
<dbReference type="Pfam" id="PF04314">
    <property type="entry name" value="PCuAC"/>
    <property type="match status" value="1"/>
</dbReference>
<sequence length="231" mass="23635">MAWVTFGGGTLPPVTPTIHLESIIEGETMPNLRAPRRSRRTKALLTALVAAAAIAGCGSPDSTSTAAPDQTPSPSVSASAAAGVLTVRDPWVKAADQGMTAAFGTLVNDGDTDVTITGAATDVSPMELHEMTMKDGTMVMQAKQGGIVVRAKSSHALEPGGEHLMLMNLRQPVRPGDELAVTLTFADGRTQTFTAVAKPFTGAQESYAPGHGATPMPGTSGTPRAATSPAS</sequence>
<dbReference type="EMBL" id="FMCT01000009">
    <property type="protein sequence ID" value="SCF35086.1"/>
    <property type="molecule type" value="Genomic_DNA"/>
</dbReference>
<dbReference type="InterPro" id="IPR058248">
    <property type="entry name" value="Lxx211020-like"/>
</dbReference>
<organism evidence="2 3">
    <name type="scientific">Micromonospora carbonacea</name>
    <dbReference type="NCBI Taxonomy" id="47853"/>
    <lineage>
        <taxon>Bacteria</taxon>
        <taxon>Bacillati</taxon>
        <taxon>Actinomycetota</taxon>
        <taxon>Actinomycetes</taxon>
        <taxon>Micromonosporales</taxon>
        <taxon>Micromonosporaceae</taxon>
        <taxon>Micromonospora</taxon>
    </lineage>
</organism>
<proteinExistence type="predicted"/>
<dbReference type="STRING" id="47853.TK50_15845"/>
<evidence type="ECO:0000313" key="3">
    <source>
        <dbReference type="Proteomes" id="UP000183585"/>
    </source>
</evidence>
<name>A0A1C4ZQL1_9ACTN</name>
<evidence type="ECO:0000256" key="1">
    <source>
        <dbReference type="SAM" id="MobiDB-lite"/>
    </source>
</evidence>
<dbReference type="Proteomes" id="UP000183585">
    <property type="component" value="Unassembled WGS sequence"/>
</dbReference>
<dbReference type="InterPro" id="IPR007410">
    <property type="entry name" value="LpqE-like"/>
</dbReference>
<dbReference type="InterPro" id="IPR036182">
    <property type="entry name" value="PCuAC_sf"/>
</dbReference>
<gene>
    <name evidence="2" type="ORF">GA0070563_109104</name>
</gene>
<feature type="compositionally biased region" description="Polar residues" evidence="1">
    <location>
        <begin position="60"/>
        <end position="70"/>
    </location>
</feature>
<reference evidence="3" key="1">
    <citation type="submission" date="2016-06" db="EMBL/GenBank/DDBJ databases">
        <authorList>
            <person name="Varghese N."/>
            <person name="Submissions Spin"/>
        </authorList>
    </citation>
    <scope>NUCLEOTIDE SEQUENCE [LARGE SCALE GENOMIC DNA]</scope>
    <source>
        <strain evidence="3">DSM 43168</strain>
    </source>
</reference>
<dbReference type="PANTHER" id="PTHR36302">
    <property type="entry name" value="BLR7088 PROTEIN"/>
    <property type="match status" value="1"/>
</dbReference>
<dbReference type="Gene3D" id="2.60.40.1890">
    <property type="entry name" value="PCu(A)C copper chaperone"/>
    <property type="match status" value="1"/>
</dbReference>
<feature type="region of interest" description="Disordered" evidence="1">
    <location>
        <begin position="58"/>
        <end position="77"/>
    </location>
</feature>
<accession>A0A1C4ZQL1</accession>
<feature type="region of interest" description="Disordered" evidence="1">
    <location>
        <begin position="203"/>
        <end position="231"/>
    </location>
</feature>
<keyword evidence="3" id="KW-1185">Reference proteome</keyword>
<evidence type="ECO:0008006" key="4">
    <source>
        <dbReference type="Google" id="ProtNLM"/>
    </source>
</evidence>
<protein>
    <recommendedName>
        <fullName evidence="4">Copper chaperone PCu(A)C</fullName>
    </recommendedName>
</protein>